<organism evidence="1">
    <name type="scientific">uncultured Rubrobacteraceae bacterium</name>
    <dbReference type="NCBI Taxonomy" id="349277"/>
    <lineage>
        <taxon>Bacteria</taxon>
        <taxon>Bacillati</taxon>
        <taxon>Actinomycetota</taxon>
        <taxon>Rubrobacteria</taxon>
        <taxon>Rubrobacterales</taxon>
        <taxon>Rubrobacteraceae</taxon>
        <taxon>environmental samples</taxon>
    </lineage>
</organism>
<accession>A0A6J4QX43</accession>
<feature type="non-terminal residue" evidence="1">
    <location>
        <position position="1"/>
    </location>
</feature>
<dbReference type="AlphaFoldDB" id="A0A6J4QX43"/>
<sequence>AKEREGDQGRAAGSSVVSYALYYGVRRIQRPTVRFQCHDPRRGGVRTGTEAGRGRRALLHGRLL</sequence>
<gene>
    <name evidence="1" type="ORF">AVDCRST_MAG80-2397</name>
</gene>
<feature type="non-terminal residue" evidence="1">
    <location>
        <position position="64"/>
    </location>
</feature>
<proteinExistence type="predicted"/>
<reference evidence="1" key="1">
    <citation type="submission" date="2020-02" db="EMBL/GenBank/DDBJ databases">
        <authorList>
            <person name="Meier V. D."/>
        </authorList>
    </citation>
    <scope>NUCLEOTIDE SEQUENCE</scope>
    <source>
        <strain evidence="1">AVDCRST_MAG80</strain>
    </source>
</reference>
<dbReference type="EMBL" id="CADCVC010000212">
    <property type="protein sequence ID" value="CAA9452094.1"/>
    <property type="molecule type" value="Genomic_DNA"/>
</dbReference>
<protein>
    <submittedName>
        <fullName evidence="1">Uncharacterized protein</fullName>
    </submittedName>
</protein>
<name>A0A6J4QX43_9ACTN</name>
<evidence type="ECO:0000313" key="1">
    <source>
        <dbReference type="EMBL" id="CAA9452094.1"/>
    </source>
</evidence>